<proteinExistence type="predicted"/>
<dbReference type="EMBL" id="JBBPCN010000001">
    <property type="protein sequence ID" value="MEK8070806.1"/>
    <property type="molecule type" value="Genomic_DNA"/>
</dbReference>
<comment type="caution">
    <text evidence="2">The sequence shown here is derived from an EMBL/GenBank/DDBJ whole genome shotgun (WGS) entry which is preliminary data.</text>
</comment>
<evidence type="ECO:0000313" key="2">
    <source>
        <dbReference type="EMBL" id="MEK8070806.1"/>
    </source>
</evidence>
<accession>A0ABU9CTS8</accession>
<evidence type="ECO:0008006" key="4">
    <source>
        <dbReference type="Google" id="ProtNLM"/>
    </source>
</evidence>
<feature type="transmembrane region" description="Helical" evidence="1">
    <location>
        <begin position="12"/>
        <end position="29"/>
    </location>
</feature>
<gene>
    <name evidence="2" type="ORF">AABD04_08090</name>
</gene>
<keyword evidence="1" id="KW-1133">Transmembrane helix</keyword>
<protein>
    <recommendedName>
        <fullName evidence="4">Integral membrane protein</fullName>
    </recommendedName>
</protein>
<sequence>MTADPPQRQPVPELGLLLIGGSMFFVATVVEWDALFIASIFLCVFAGFAALISTRLSRLSRRTIALLTIFGLVLTGIGAAYMVKDASEPVIFSPGLLLYPGGSLTLSGIINLLSGHSQKSRRHSGHTGFTDRS</sequence>
<evidence type="ECO:0000313" key="3">
    <source>
        <dbReference type="Proteomes" id="UP001456513"/>
    </source>
</evidence>
<feature type="transmembrane region" description="Helical" evidence="1">
    <location>
        <begin position="64"/>
        <end position="83"/>
    </location>
</feature>
<feature type="transmembrane region" description="Helical" evidence="1">
    <location>
        <begin position="35"/>
        <end position="52"/>
    </location>
</feature>
<reference evidence="2 3" key="1">
    <citation type="submission" date="2024-03" db="EMBL/GenBank/DDBJ databases">
        <title>Rhodococcus navarretei sp. nov. and Pseudarthrobacter quantumdoti sp. nov., two new species with the ability to biosynthesize Quantum Dots isolated from soil samples at Union Glacier, Antarctica.</title>
        <authorList>
            <person name="Vargas M."/>
        </authorList>
    </citation>
    <scope>NUCLEOTIDE SEQUENCE [LARGE SCALE GENOMIC DNA]</scope>
    <source>
        <strain evidence="2 3">EXRC-4A-4</strain>
    </source>
</reference>
<evidence type="ECO:0000256" key="1">
    <source>
        <dbReference type="SAM" id="Phobius"/>
    </source>
</evidence>
<name>A0ABU9CTS8_9NOCA</name>
<dbReference type="RefSeq" id="WP_341440817.1">
    <property type="nucleotide sequence ID" value="NZ_JBBPCN010000001.1"/>
</dbReference>
<keyword evidence="1" id="KW-0812">Transmembrane</keyword>
<organism evidence="2 3">
    <name type="scientific">Rhodococcus navarretei</name>
    <dbReference type="NCBI Taxonomy" id="3128981"/>
    <lineage>
        <taxon>Bacteria</taxon>
        <taxon>Bacillati</taxon>
        <taxon>Actinomycetota</taxon>
        <taxon>Actinomycetes</taxon>
        <taxon>Mycobacteriales</taxon>
        <taxon>Nocardiaceae</taxon>
        <taxon>Rhodococcus</taxon>
    </lineage>
</organism>
<feature type="transmembrane region" description="Helical" evidence="1">
    <location>
        <begin position="95"/>
        <end position="113"/>
    </location>
</feature>
<keyword evidence="3" id="KW-1185">Reference proteome</keyword>
<keyword evidence="1" id="KW-0472">Membrane</keyword>
<dbReference type="Proteomes" id="UP001456513">
    <property type="component" value="Unassembled WGS sequence"/>
</dbReference>